<dbReference type="GO" id="GO:0005524">
    <property type="term" value="F:ATP binding"/>
    <property type="evidence" value="ECO:0007669"/>
    <property type="project" value="UniProtKB-KW"/>
</dbReference>
<dbReference type="PANTHER" id="PTHR19375">
    <property type="entry name" value="HEAT SHOCK PROTEIN 70KDA"/>
    <property type="match status" value="1"/>
</dbReference>
<dbReference type="Proteomes" id="UP001497516">
    <property type="component" value="Chromosome 10"/>
</dbReference>
<evidence type="ECO:0000256" key="2">
    <source>
        <dbReference type="ARBA" id="ARBA00022840"/>
    </source>
</evidence>
<sequence length="240" mass="26286">MGAQNSKAEAAVAYAKAHGGDDEESLKQNKQDLVYPKTPLSIGSDNIYGDMLVRIPKNTTIPTRKFEFVSTTASDFQESVKISFYQGERKKASANQLLGVLVFEGIPPAPMGVAKVKICVDIDAKGNLNVSAEDKSTGRKATMSIPGVGVRGKFLTTEEVEKMARQGEKHKSEDEEHTKEVNAMIAMKEYAYLVRENAAAGAYSWKADDAFRDAFGKMLGEFNEKAKEFGLEGDKKRCEA</sequence>
<keyword evidence="4" id="KW-1185">Reference proteome</keyword>
<organism evidence="3 4">
    <name type="scientific">Linum trigynum</name>
    <dbReference type="NCBI Taxonomy" id="586398"/>
    <lineage>
        <taxon>Eukaryota</taxon>
        <taxon>Viridiplantae</taxon>
        <taxon>Streptophyta</taxon>
        <taxon>Embryophyta</taxon>
        <taxon>Tracheophyta</taxon>
        <taxon>Spermatophyta</taxon>
        <taxon>Magnoliopsida</taxon>
        <taxon>eudicotyledons</taxon>
        <taxon>Gunneridae</taxon>
        <taxon>Pentapetalae</taxon>
        <taxon>rosids</taxon>
        <taxon>fabids</taxon>
        <taxon>Malpighiales</taxon>
        <taxon>Linaceae</taxon>
        <taxon>Linum</taxon>
    </lineage>
</organism>
<dbReference type="GO" id="GO:0140662">
    <property type="term" value="F:ATP-dependent protein folding chaperone"/>
    <property type="evidence" value="ECO:0007669"/>
    <property type="project" value="InterPro"/>
</dbReference>
<reference evidence="3 4" key="1">
    <citation type="submission" date="2024-04" db="EMBL/GenBank/DDBJ databases">
        <authorList>
            <person name="Fracassetti M."/>
        </authorList>
    </citation>
    <scope>NUCLEOTIDE SEQUENCE [LARGE SCALE GENOMIC DNA]</scope>
</reference>
<evidence type="ECO:0008006" key="5">
    <source>
        <dbReference type="Google" id="ProtNLM"/>
    </source>
</evidence>
<dbReference type="SUPFAM" id="SSF100920">
    <property type="entry name" value="Heat shock protein 70kD (HSP70), peptide-binding domain"/>
    <property type="match status" value="1"/>
</dbReference>
<proteinExistence type="predicted"/>
<dbReference type="InterPro" id="IPR029047">
    <property type="entry name" value="HSP70_peptide-bd_sf"/>
</dbReference>
<evidence type="ECO:0000313" key="4">
    <source>
        <dbReference type="Proteomes" id="UP001497516"/>
    </source>
</evidence>
<dbReference type="Gene3D" id="2.60.34.10">
    <property type="entry name" value="Substrate Binding Domain Of DNAk, Chain A, domain 1"/>
    <property type="match status" value="1"/>
</dbReference>
<evidence type="ECO:0000313" key="3">
    <source>
        <dbReference type="EMBL" id="CAL1363490.1"/>
    </source>
</evidence>
<dbReference type="AlphaFoldDB" id="A0AAV2D1K0"/>
<keyword evidence="2" id="KW-0067">ATP-binding</keyword>
<gene>
    <name evidence="3" type="ORF">LTRI10_LOCUS9946</name>
</gene>
<dbReference type="Pfam" id="PF00012">
    <property type="entry name" value="HSP70"/>
    <property type="match status" value="1"/>
</dbReference>
<protein>
    <recommendedName>
        <fullName evidence="5">Heat shock protein 70</fullName>
    </recommendedName>
</protein>
<keyword evidence="1" id="KW-0547">Nucleotide-binding</keyword>
<dbReference type="EMBL" id="OZ034814">
    <property type="protein sequence ID" value="CAL1363490.1"/>
    <property type="molecule type" value="Genomic_DNA"/>
</dbReference>
<dbReference type="InterPro" id="IPR013126">
    <property type="entry name" value="Hsp_70_fam"/>
</dbReference>
<accession>A0AAV2D1K0</accession>
<evidence type="ECO:0000256" key="1">
    <source>
        <dbReference type="ARBA" id="ARBA00022741"/>
    </source>
</evidence>
<name>A0AAV2D1K0_9ROSI</name>